<keyword evidence="2" id="KW-1185">Reference proteome</keyword>
<name>A0A2H9TIE7_9FUNG</name>
<protein>
    <submittedName>
        <fullName evidence="1">Uncharacterized protein</fullName>
    </submittedName>
</protein>
<accession>A0A2H9TIE7</accession>
<proteinExistence type="predicted"/>
<sequence length="312" mass="34906">MSLVDEAEKVARDVEDTELGSLIIFEIAISAGRRHQGTLMIIFHGVASAVYQKHRTQYSAAWLLEISRIFFECQFPGESIKALEDALSASGLSDELRCICLENIASMSGMLPDGVEYIENALDSIWNCAIDLYNAGKHERCIAIASKALCLAKKCNDDEKRIMFASILMEAFAHCKYCDSDLIKAVEHALNDGKDFLDDIEMMRPLAPTKRMKAGGHSSAHRIRSSLESLIRVTEALLLILKGDQTYKSIVTSVRDRVLYIAKTNGIRIGEMDWAKKFCELSLSLCGRLIEGKQDYERQIRQGYAEIIANLN</sequence>
<dbReference type="EMBL" id="MTSL01000169">
    <property type="protein sequence ID" value="PJF17516.1"/>
    <property type="molecule type" value="Genomic_DNA"/>
</dbReference>
<gene>
    <name evidence="1" type="ORF">PSACC_02637</name>
</gene>
<evidence type="ECO:0000313" key="2">
    <source>
        <dbReference type="Proteomes" id="UP000240830"/>
    </source>
</evidence>
<comment type="caution">
    <text evidence="1">The sequence shown here is derived from an EMBL/GenBank/DDBJ whole genome shotgun (WGS) entry which is preliminary data.</text>
</comment>
<reference evidence="1 2" key="1">
    <citation type="submission" date="2016-10" db="EMBL/GenBank/DDBJ databases">
        <title>The genome of Paramicrosporidium saccamoebae is the missing link in understanding Cryptomycota and Microsporidia evolution.</title>
        <authorList>
            <person name="Quandt C.A."/>
            <person name="Beaudet D."/>
            <person name="Corsaro D."/>
            <person name="Michel R."/>
            <person name="Corradi N."/>
            <person name="James T."/>
        </authorList>
    </citation>
    <scope>NUCLEOTIDE SEQUENCE [LARGE SCALE GENOMIC DNA]</scope>
    <source>
        <strain evidence="1 2">KSL3</strain>
    </source>
</reference>
<dbReference type="Proteomes" id="UP000240830">
    <property type="component" value="Unassembled WGS sequence"/>
</dbReference>
<organism evidence="1 2">
    <name type="scientific">Paramicrosporidium saccamoebae</name>
    <dbReference type="NCBI Taxonomy" id="1246581"/>
    <lineage>
        <taxon>Eukaryota</taxon>
        <taxon>Fungi</taxon>
        <taxon>Fungi incertae sedis</taxon>
        <taxon>Cryptomycota</taxon>
        <taxon>Cryptomycota incertae sedis</taxon>
        <taxon>Paramicrosporidium</taxon>
    </lineage>
</organism>
<dbReference type="AlphaFoldDB" id="A0A2H9TIE7"/>
<evidence type="ECO:0000313" key="1">
    <source>
        <dbReference type="EMBL" id="PJF17516.1"/>
    </source>
</evidence>